<dbReference type="Gene3D" id="3.30.710.10">
    <property type="entry name" value="Potassium Channel Kv1.1, Chain A"/>
    <property type="match status" value="1"/>
</dbReference>
<sequence length="370" mass="41883">MYRLTGPGVKPPAYTAARRPPVDNLDGRARKRRRATSDPNCHPHAWSRRVQVPEPAPPPTLVHDPEFWFEDGSVVLVSLNTGFRVYKRLLVEHSPFFRDLFQMPQPANAPTVEGTPCVVVSDPPEQVRHLLRVLFPTNGHLAFSKREEPYSMDAVAAIVRLSHKYQIDHLLAQGLALLMEQYTDDFEAWKTPGRALPIAARDVDAITAINIAHLTNTPSLLPLAFLAVSRAGTNMLRGCVRDGRGIERLAFPDIERVLNGRVAWCESSSKAIARVFAPDNASAGCPERRRCMRILATKASDLDDVLERMYRSDVVYTWTDEFDEEDEDTGHKLCDSCRDMIDARELEERKWLWDELPAMFNLTVEGWSVR</sequence>
<dbReference type="Proteomes" id="UP000184267">
    <property type="component" value="Unassembled WGS sequence"/>
</dbReference>
<dbReference type="OrthoDB" id="3893071at2759"/>
<evidence type="ECO:0000259" key="2">
    <source>
        <dbReference type="PROSITE" id="PS50097"/>
    </source>
</evidence>
<dbReference type="Pfam" id="PF00651">
    <property type="entry name" value="BTB"/>
    <property type="match status" value="1"/>
</dbReference>
<accession>A0A1M2VHD6</accession>
<dbReference type="STRING" id="154538.A0A1M2VHD6"/>
<feature type="region of interest" description="Disordered" evidence="1">
    <location>
        <begin position="1"/>
        <end position="56"/>
    </location>
</feature>
<name>A0A1M2VHD6_TRAPU</name>
<protein>
    <recommendedName>
        <fullName evidence="2">BTB domain-containing protein</fullName>
    </recommendedName>
</protein>
<proteinExistence type="predicted"/>
<gene>
    <name evidence="3" type="ORF">TRAPUB_2145</name>
</gene>
<evidence type="ECO:0000256" key="1">
    <source>
        <dbReference type="SAM" id="MobiDB-lite"/>
    </source>
</evidence>
<dbReference type="InterPro" id="IPR011333">
    <property type="entry name" value="SKP1/BTB/POZ_sf"/>
</dbReference>
<dbReference type="AlphaFoldDB" id="A0A1M2VHD6"/>
<dbReference type="PROSITE" id="PS50097">
    <property type="entry name" value="BTB"/>
    <property type="match status" value="1"/>
</dbReference>
<keyword evidence="4" id="KW-1185">Reference proteome</keyword>
<dbReference type="OMA" id="PERRRCM"/>
<organism evidence="3 4">
    <name type="scientific">Trametes pubescens</name>
    <name type="common">White-rot fungus</name>
    <dbReference type="NCBI Taxonomy" id="154538"/>
    <lineage>
        <taxon>Eukaryota</taxon>
        <taxon>Fungi</taxon>
        <taxon>Dikarya</taxon>
        <taxon>Basidiomycota</taxon>
        <taxon>Agaricomycotina</taxon>
        <taxon>Agaricomycetes</taxon>
        <taxon>Polyporales</taxon>
        <taxon>Polyporaceae</taxon>
        <taxon>Trametes</taxon>
    </lineage>
</organism>
<dbReference type="InterPro" id="IPR000210">
    <property type="entry name" value="BTB/POZ_dom"/>
</dbReference>
<evidence type="ECO:0000313" key="4">
    <source>
        <dbReference type="Proteomes" id="UP000184267"/>
    </source>
</evidence>
<dbReference type="EMBL" id="MNAD01001229">
    <property type="protein sequence ID" value="OJT07015.1"/>
    <property type="molecule type" value="Genomic_DNA"/>
</dbReference>
<evidence type="ECO:0000313" key="3">
    <source>
        <dbReference type="EMBL" id="OJT07015.1"/>
    </source>
</evidence>
<comment type="caution">
    <text evidence="3">The sequence shown here is derived from an EMBL/GenBank/DDBJ whole genome shotgun (WGS) entry which is preliminary data.</text>
</comment>
<reference evidence="3 4" key="1">
    <citation type="submission" date="2016-10" db="EMBL/GenBank/DDBJ databases">
        <title>Genome sequence of the basidiomycete white-rot fungus Trametes pubescens.</title>
        <authorList>
            <person name="Makela M.R."/>
            <person name="Granchi Z."/>
            <person name="Peng M."/>
            <person name="De Vries R.P."/>
            <person name="Grigoriev I."/>
            <person name="Riley R."/>
            <person name="Hilden K."/>
        </authorList>
    </citation>
    <scope>NUCLEOTIDE SEQUENCE [LARGE SCALE GENOMIC DNA]</scope>
    <source>
        <strain evidence="3 4">FBCC735</strain>
    </source>
</reference>
<feature type="domain" description="BTB" evidence="2">
    <location>
        <begin position="72"/>
        <end position="135"/>
    </location>
</feature>